<dbReference type="EMBL" id="JAFEKC020000017">
    <property type="protein sequence ID" value="KAK0509858.1"/>
    <property type="molecule type" value="Genomic_DNA"/>
</dbReference>
<proteinExistence type="predicted"/>
<feature type="coiled-coil region" evidence="1">
    <location>
        <begin position="789"/>
        <end position="819"/>
    </location>
</feature>
<comment type="caution">
    <text evidence="3">The sequence shown here is derived from an EMBL/GenBank/DDBJ whole genome shotgun (WGS) entry which is preliminary data.</text>
</comment>
<dbReference type="SUPFAM" id="SSF48371">
    <property type="entry name" value="ARM repeat"/>
    <property type="match status" value="1"/>
</dbReference>
<evidence type="ECO:0000256" key="2">
    <source>
        <dbReference type="SAM" id="MobiDB-lite"/>
    </source>
</evidence>
<dbReference type="InterPro" id="IPR016024">
    <property type="entry name" value="ARM-type_fold"/>
</dbReference>
<feature type="compositionally biased region" description="Low complexity" evidence="2">
    <location>
        <begin position="861"/>
        <end position="872"/>
    </location>
</feature>
<evidence type="ECO:0000256" key="1">
    <source>
        <dbReference type="SAM" id="Coils"/>
    </source>
</evidence>
<dbReference type="AlphaFoldDB" id="A0AA39QY45"/>
<name>A0AA39QY45_9LECA</name>
<feature type="region of interest" description="Disordered" evidence="2">
    <location>
        <begin position="834"/>
        <end position="928"/>
    </location>
</feature>
<keyword evidence="4" id="KW-1185">Reference proteome</keyword>
<organism evidence="3 4">
    <name type="scientific">Cladonia borealis</name>
    <dbReference type="NCBI Taxonomy" id="184061"/>
    <lineage>
        <taxon>Eukaryota</taxon>
        <taxon>Fungi</taxon>
        <taxon>Dikarya</taxon>
        <taxon>Ascomycota</taxon>
        <taxon>Pezizomycotina</taxon>
        <taxon>Lecanoromycetes</taxon>
        <taxon>OSLEUM clade</taxon>
        <taxon>Lecanoromycetidae</taxon>
        <taxon>Lecanorales</taxon>
        <taxon>Lecanorineae</taxon>
        <taxon>Cladoniaceae</taxon>
        <taxon>Cladonia</taxon>
    </lineage>
</organism>
<evidence type="ECO:0000313" key="3">
    <source>
        <dbReference type="EMBL" id="KAK0509858.1"/>
    </source>
</evidence>
<feature type="coiled-coil region" evidence="1">
    <location>
        <begin position="661"/>
        <end position="748"/>
    </location>
</feature>
<feature type="compositionally biased region" description="Polar residues" evidence="2">
    <location>
        <begin position="919"/>
        <end position="928"/>
    </location>
</feature>
<dbReference type="Proteomes" id="UP001166286">
    <property type="component" value="Unassembled WGS sequence"/>
</dbReference>
<feature type="region of interest" description="Disordered" evidence="2">
    <location>
        <begin position="515"/>
        <end position="538"/>
    </location>
</feature>
<accession>A0AA39QY45</accession>
<gene>
    <name evidence="3" type="ORF">JMJ35_007252</name>
</gene>
<sequence>MAETVSDERLIDLAAEVRRVADCPYTPSLQRLHDVLQRIDNQRLLLRWARGNACQIDSLAAAVLEGLELWPNALDILRILAYIPAFRDAVLQQKPMLLDTLIRKAIESDSAFDKYSATCVCLLSHPVEIAIPSKFPDLLMQLVDKAVRSLSPETIRPIYQILSAMGSSYLDILSFDVIARLQDRLVEVLTKLNMDDRFGDLLCLGVLAKFASRPCNPSDLQMPNIQSSPIDRNSMAVADRYVSARKLFEDKRAPKTLDLAVIRAITACSESCALSATDIAESLKLSGEIVEAFDCREKQAWVAKNGGKVKKLHQKILRTDIAPEIQCQALNLLVTLSDGQHLPHELFPVFEKLLLTSNTTVFSARAISQYMIQLNEAVIGEILLKLLRLACDNNPPSHELLTQLDGGLHLVATITAAIPTATSLREVLLSCIAGKQIERLLQQFVTQLPTSSESVVFHNMAEVCPRACAKALYQLHQDITVMLLSTALYASGLETSLRDSSRLLLQKQKQLSNSQLRYDNSKQGGVTSPLPLREEQTKSQDLRAHLEAARGKVAELEEQAGVREQEFIGLTNERNELLDQIETHKDCLKGLEANLDNIRQEYDQAQSDADMAVQTAVENARQRDLAYLATLTGKDQIFEEQSSMLAASEIRAEVASHAETIQDQKKAIEELNSGIATAKDLAASQEAKIDGLRESERDLISSRDDIARKAQDEAQVHESAISGLKEELQAAKAEAAGLQKQYDNHAGATEAEILRLEESLRTYTKKWQSELTEARNTAALADQHQASTIADLRSKIKRLRKERQERAKEFAEAQELSARLMAVMGITKNQRAFCDTSTTGSREERSASSLCKPYSPVLPVSDLTASSESSDSNRSGPTPKRTKRPRSSQSKRDDVIPTGRASTRSVLKQSRVPLAELGSRQSQGPATPTQLLHHLHSYNQKEVDGEALRASNRHAGSDDECFGGGDIFTSTDQQRLSVLGNKPPESMFDETTAEF</sequence>
<evidence type="ECO:0000313" key="4">
    <source>
        <dbReference type="Proteomes" id="UP001166286"/>
    </source>
</evidence>
<protein>
    <submittedName>
        <fullName evidence="3">Uncharacterized protein</fullName>
    </submittedName>
</protein>
<reference evidence="3" key="1">
    <citation type="submission" date="2023-03" db="EMBL/GenBank/DDBJ databases">
        <title>Complete genome of Cladonia borealis.</title>
        <authorList>
            <person name="Park H."/>
        </authorList>
    </citation>
    <scope>NUCLEOTIDE SEQUENCE</scope>
    <source>
        <strain evidence="3">ANT050790</strain>
    </source>
</reference>
<keyword evidence="1" id="KW-0175">Coiled coil</keyword>